<dbReference type="KEGG" id="mgau:MGALJ_02500"/>
<sequence length="156" mass="17044">MALFQHIGEIDVVAARANYCIGRIEHPLRDHNQVSLPAGSVAEAVPTGERPARIPGLVEKVFHAISFVGVLVRQHQSGCRLDGSRRISVDPIHLVRPFPALTFKPEAETANPRIGVVSVYRAIGVYPRGIEFGRPRADRDVISPVPAVRHDVTPVP</sequence>
<keyword evidence="2" id="KW-1185">Reference proteome</keyword>
<dbReference type="AlphaFoldDB" id="A0A9W4FD28"/>
<accession>A0A9W4FD28</accession>
<gene>
    <name evidence="1" type="ORF">MGALJ_02500</name>
</gene>
<organism evidence="1 2">
    <name type="scientific">Mycobacterium gallinarum</name>
    <dbReference type="NCBI Taxonomy" id="39689"/>
    <lineage>
        <taxon>Bacteria</taxon>
        <taxon>Bacillati</taxon>
        <taxon>Actinomycetota</taxon>
        <taxon>Actinomycetes</taxon>
        <taxon>Mycobacteriales</taxon>
        <taxon>Mycobacteriaceae</taxon>
        <taxon>Mycobacterium</taxon>
    </lineage>
</organism>
<reference evidence="1 2" key="1">
    <citation type="journal article" date="2019" name="Emerg. Microbes Infect.">
        <title>Comprehensive subspecies identification of 175 nontuberculous mycobacteria species based on 7547 genomic profiles.</title>
        <authorList>
            <person name="Matsumoto Y."/>
            <person name="Kinjo T."/>
            <person name="Motooka D."/>
            <person name="Nabeya D."/>
            <person name="Jung N."/>
            <person name="Uechi K."/>
            <person name="Horii T."/>
            <person name="Iida T."/>
            <person name="Fujita J."/>
            <person name="Nakamura S."/>
        </authorList>
    </citation>
    <scope>NUCLEOTIDE SEQUENCE [LARGE SCALE GENOMIC DNA]</scope>
    <source>
        <strain evidence="1 2">JCM 6399</strain>
    </source>
</reference>
<evidence type="ECO:0000313" key="1">
    <source>
        <dbReference type="EMBL" id="BBY90581.1"/>
    </source>
</evidence>
<name>A0A9W4FD28_9MYCO</name>
<proteinExistence type="predicted"/>
<dbReference type="Proteomes" id="UP000465785">
    <property type="component" value="Chromosome"/>
</dbReference>
<dbReference type="EMBL" id="AP022601">
    <property type="protein sequence ID" value="BBY90581.1"/>
    <property type="molecule type" value="Genomic_DNA"/>
</dbReference>
<evidence type="ECO:0000313" key="2">
    <source>
        <dbReference type="Proteomes" id="UP000465785"/>
    </source>
</evidence>
<protein>
    <submittedName>
        <fullName evidence="1">Uncharacterized protein</fullName>
    </submittedName>
</protein>